<feature type="domain" description="DHFR" evidence="1">
    <location>
        <begin position="3"/>
        <end position="126"/>
    </location>
</feature>
<name>A0A2R4ALM1_9CAUD</name>
<gene>
    <name evidence="2" type="ORF">AhSzq1_57</name>
</gene>
<dbReference type="Pfam" id="PF00186">
    <property type="entry name" value="DHFR_1"/>
    <property type="match status" value="1"/>
</dbReference>
<protein>
    <recommendedName>
        <fullName evidence="1">DHFR domain-containing protein</fullName>
    </recommendedName>
</protein>
<keyword evidence="3" id="KW-1185">Reference proteome</keyword>
<accession>A0A2R4ALM1</accession>
<dbReference type="Proteomes" id="UP000244741">
    <property type="component" value="Segment"/>
</dbReference>
<dbReference type="InterPro" id="IPR001796">
    <property type="entry name" value="DHFR_dom"/>
</dbReference>
<sequence>MLTIIMATAKIGNKLLFGDTSGKLPWGHIKEDMKHFMDMTEVASGRIFACSRSTYVTLPEAARKRLKPLVVVEDYNRLAEMLEAADMDLTEVVVLGGRKLIDSCIPAADHIMISEIGNVEHKDSFIYLRDETVAKLSDFEQKSTCFYFNIGGYEVVKGVPYLRQAYVLSKD</sequence>
<evidence type="ECO:0000259" key="1">
    <source>
        <dbReference type="Pfam" id="PF00186"/>
    </source>
</evidence>
<dbReference type="SUPFAM" id="SSF53597">
    <property type="entry name" value="Dihydrofolate reductase-like"/>
    <property type="match status" value="1"/>
</dbReference>
<reference evidence="2 3" key="1">
    <citation type="submission" date="2017-12" db="EMBL/GenBank/DDBJ databases">
        <title>Genomic characterization of T5-related Aeromonas hydrophila phages AhSzq-1 and AhSzw-1 and proposal to be two new species.</title>
        <authorList>
            <person name="Chen L."/>
            <person name="Yuan S."/>
            <person name="Ma Y."/>
        </authorList>
    </citation>
    <scope>NUCLEOTIDE SEQUENCE [LARGE SCALE GENOMIC DNA]</scope>
    <source>
        <strain evidence="2">Seawater</strain>
    </source>
</reference>
<dbReference type="GO" id="GO:0046654">
    <property type="term" value="P:tetrahydrofolate biosynthetic process"/>
    <property type="evidence" value="ECO:0007669"/>
    <property type="project" value="InterPro"/>
</dbReference>
<organism evidence="2 3">
    <name type="scientific">Aeromonas phage AhSzq-1</name>
    <dbReference type="NCBI Taxonomy" id="2138298"/>
    <lineage>
        <taxon>Viruses</taxon>
        <taxon>Duplodnaviria</taxon>
        <taxon>Heunggongvirae</taxon>
        <taxon>Uroviricota</taxon>
        <taxon>Caudoviricetes</taxon>
        <taxon>Demerecviridae</taxon>
        <taxon>Shenzhenvirus</taxon>
        <taxon>Shenzhenvirus AhSzq1</taxon>
    </lineage>
</organism>
<dbReference type="Gene3D" id="3.40.430.10">
    <property type="entry name" value="Dihydrofolate Reductase, subunit A"/>
    <property type="match status" value="1"/>
</dbReference>
<dbReference type="InterPro" id="IPR024072">
    <property type="entry name" value="DHFR-like_dom_sf"/>
</dbReference>
<proteinExistence type="predicted"/>
<evidence type="ECO:0000313" key="3">
    <source>
        <dbReference type="Proteomes" id="UP000244741"/>
    </source>
</evidence>
<evidence type="ECO:0000313" key="2">
    <source>
        <dbReference type="EMBL" id="AVR75950.1"/>
    </source>
</evidence>
<dbReference type="GO" id="GO:0004146">
    <property type="term" value="F:dihydrofolate reductase activity"/>
    <property type="evidence" value="ECO:0007669"/>
    <property type="project" value="InterPro"/>
</dbReference>
<dbReference type="EMBL" id="MG676224">
    <property type="protein sequence ID" value="AVR75950.1"/>
    <property type="molecule type" value="Genomic_DNA"/>
</dbReference>